<keyword evidence="3" id="KW-1185">Reference proteome</keyword>
<protein>
    <submittedName>
        <fullName evidence="2">Transposase family protein</fullName>
    </submittedName>
</protein>
<dbReference type="PANTHER" id="PTHR33498">
    <property type="entry name" value="TRANSPOSASE FOR INSERTION SEQUENCE ELEMENT IS1557"/>
    <property type="match status" value="1"/>
</dbReference>
<evidence type="ECO:0000313" key="3">
    <source>
        <dbReference type="Proteomes" id="UP000003947"/>
    </source>
</evidence>
<dbReference type="PATRIC" id="fig|864069.3.peg.569"/>
<evidence type="ECO:0000313" key="2">
    <source>
        <dbReference type="EMBL" id="EIM30615.1"/>
    </source>
</evidence>
<dbReference type="Proteomes" id="UP000003947">
    <property type="component" value="Unassembled WGS sequence"/>
</dbReference>
<sequence length="212" mass="23056">MPAYQWQRAQLLSPASGGSPILRTRGPSAGPCAACLLPQSGLLEANLHGASLPSSQALCPTHIKAGQGSRPDRHCVGRGARCQAPRAWSHTSQCLHNPAPGSAPAASQRQPPRIVGVDDWAVRKGRTYGSILVNLERRKPIELLPDRTASTFSARLRRHPDIRIIARDRSSEYARGAATATKVIQVAHSRDGDRWLDAIVITRSSDRDHRQH</sequence>
<organism evidence="2 3">
    <name type="scientific">Microvirga lotononidis</name>
    <dbReference type="NCBI Taxonomy" id="864069"/>
    <lineage>
        <taxon>Bacteria</taxon>
        <taxon>Pseudomonadati</taxon>
        <taxon>Pseudomonadota</taxon>
        <taxon>Alphaproteobacteria</taxon>
        <taxon>Hyphomicrobiales</taxon>
        <taxon>Methylobacteriaceae</taxon>
        <taxon>Microvirga</taxon>
    </lineage>
</organism>
<dbReference type="STRING" id="864069.MicloDRAFT_00005180"/>
<dbReference type="EMBL" id="JH660636">
    <property type="protein sequence ID" value="EIM30615.1"/>
    <property type="molecule type" value="Genomic_DNA"/>
</dbReference>
<name>I4Z323_9HYPH</name>
<feature type="region of interest" description="Disordered" evidence="1">
    <location>
        <begin position="91"/>
        <end position="111"/>
    </location>
</feature>
<dbReference type="PANTHER" id="PTHR33498:SF1">
    <property type="entry name" value="TRANSPOSASE FOR INSERTION SEQUENCE ELEMENT IS1557"/>
    <property type="match status" value="1"/>
</dbReference>
<reference evidence="2 3" key="1">
    <citation type="submission" date="2012-02" db="EMBL/GenBank/DDBJ databases">
        <title>Improved High-Quality Draft sequence of Microvirga sp. WSM3557.</title>
        <authorList>
            <consortium name="US DOE Joint Genome Institute"/>
            <person name="Lucas S."/>
            <person name="Han J."/>
            <person name="Lapidus A."/>
            <person name="Cheng J.-F."/>
            <person name="Goodwin L."/>
            <person name="Pitluck S."/>
            <person name="Peters L."/>
            <person name="Zhang X."/>
            <person name="Detter J.C."/>
            <person name="Han C."/>
            <person name="Tapia R."/>
            <person name="Land M."/>
            <person name="Hauser L."/>
            <person name="Kyrpides N."/>
            <person name="Ivanova N."/>
            <person name="Pagani I."/>
            <person name="Brau L."/>
            <person name="Yates R."/>
            <person name="O'Hara G."/>
            <person name="Rui T."/>
            <person name="Howieson J."/>
            <person name="Reeve W."/>
            <person name="Woyke T."/>
        </authorList>
    </citation>
    <scope>NUCLEOTIDE SEQUENCE [LARGE SCALE GENOMIC DNA]</scope>
    <source>
        <strain evidence="2 3">WSM3557</strain>
    </source>
</reference>
<dbReference type="eggNOG" id="COG3464">
    <property type="taxonomic scope" value="Bacteria"/>
</dbReference>
<proteinExistence type="predicted"/>
<dbReference type="InterPro" id="IPR047951">
    <property type="entry name" value="Transpos_ISL3"/>
</dbReference>
<dbReference type="AlphaFoldDB" id="I4Z323"/>
<gene>
    <name evidence="2" type="ORF">MicloDRAFT_00005180</name>
</gene>
<evidence type="ECO:0000256" key="1">
    <source>
        <dbReference type="SAM" id="MobiDB-lite"/>
    </source>
</evidence>
<dbReference type="HOGENOM" id="CLU_1298585_0_0_5"/>
<accession>I4Z323</accession>